<evidence type="ECO:0000313" key="7">
    <source>
        <dbReference type="Proteomes" id="UP000053477"/>
    </source>
</evidence>
<dbReference type="InterPro" id="IPR012967">
    <property type="entry name" value="COMT_dimerisation"/>
</dbReference>
<dbReference type="InterPro" id="IPR029063">
    <property type="entry name" value="SAM-dependent_MTases_sf"/>
</dbReference>
<dbReference type="InterPro" id="IPR036388">
    <property type="entry name" value="WH-like_DNA-bd_sf"/>
</dbReference>
<dbReference type="Proteomes" id="UP000053477">
    <property type="component" value="Unassembled WGS sequence"/>
</dbReference>
<keyword evidence="2 6" id="KW-0808">Transferase</keyword>
<feature type="domain" description="O-methyltransferase dimerisation" evidence="5">
    <location>
        <begin position="83"/>
        <end position="156"/>
    </location>
</feature>
<dbReference type="InterPro" id="IPR016461">
    <property type="entry name" value="COMT-like"/>
</dbReference>
<dbReference type="GO" id="GO:0032259">
    <property type="term" value="P:methylation"/>
    <property type="evidence" value="ECO:0007669"/>
    <property type="project" value="UniProtKB-KW"/>
</dbReference>
<evidence type="ECO:0000256" key="3">
    <source>
        <dbReference type="ARBA" id="ARBA00022691"/>
    </source>
</evidence>
<dbReference type="Pfam" id="PF00891">
    <property type="entry name" value="Methyltransf_2"/>
    <property type="match status" value="1"/>
</dbReference>
<evidence type="ECO:0000259" key="4">
    <source>
        <dbReference type="Pfam" id="PF00891"/>
    </source>
</evidence>
<organism evidence="6 7">
    <name type="scientific">Schizopora paradoxa</name>
    <dbReference type="NCBI Taxonomy" id="27342"/>
    <lineage>
        <taxon>Eukaryota</taxon>
        <taxon>Fungi</taxon>
        <taxon>Dikarya</taxon>
        <taxon>Basidiomycota</taxon>
        <taxon>Agaricomycotina</taxon>
        <taxon>Agaricomycetes</taxon>
        <taxon>Hymenochaetales</taxon>
        <taxon>Schizoporaceae</taxon>
        <taxon>Schizopora</taxon>
    </lineage>
</organism>
<dbReference type="PANTHER" id="PTHR43712:SF2">
    <property type="entry name" value="O-METHYLTRANSFERASE CICE"/>
    <property type="match status" value="1"/>
</dbReference>
<dbReference type="GO" id="GO:0008171">
    <property type="term" value="F:O-methyltransferase activity"/>
    <property type="evidence" value="ECO:0007669"/>
    <property type="project" value="InterPro"/>
</dbReference>
<dbReference type="STRING" id="27342.A0A0H2R2R8"/>
<dbReference type="Pfam" id="PF08100">
    <property type="entry name" value="Dimerisation"/>
    <property type="match status" value="1"/>
</dbReference>
<dbReference type="SUPFAM" id="SSF46785">
    <property type="entry name" value="Winged helix' DNA-binding domain"/>
    <property type="match status" value="1"/>
</dbReference>
<dbReference type="PROSITE" id="PS51683">
    <property type="entry name" value="SAM_OMT_II"/>
    <property type="match status" value="1"/>
</dbReference>
<sequence>MKSSIRALAELVLKNIDVLEADCAKRGVQEPSLLDPYEPGSEFTVDDGNVQRASTIIVAAAQQLIQTVQSPQTNLLMTAYSTTLSGAIRVATEFNIADILYEAGSKGLHVKEISSACKADPIKISQILRLLASGWIFKEVKPDVFANNRNSSIMVKGIPVKKLFDAPELKYSKPEGATPALLADIGDNTVKGSSYLYEALSDPKTAFSGEANEAALCRALNTNLACWDFFELPEQRERLNRFGVAMQGMSKLEPLDVTTKGFDWEGLKKDSLVVDVGGGIGSFSLALAKEHPHLKFVVQDRGPVVEDGLERLKVLHPEELNSGRISFQEHNFFDSQPIANADVYMLKFIIHDWSNKYSEIILCRLREAAGPHSRLVIVDKVIPYICSPSESNDEFSIPGILKPDLPAPIVNMSGGITYPHLSSVVMMLYCNGQERTHDAFGQYSSQILATPI</sequence>
<gene>
    <name evidence="6" type="ORF">SCHPADRAFT_700433</name>
</gene>
<accession>A0A0H2R2R8</accession>
<proteinExistence type="predicted"/>
<dbReference type="PANTHER" id="PTHR43712">
    <property type="entry name" value="PUTATIVE (AFU_ORTHOLOGUE AFUA_4G14580)-RELATED"/>
    <property type="match status" value="1"/>
</dbReference>
<dbReference type="InterPro" id="IPR001077">
    <property type="entry name" value="COMT_C"/>
</dbReference>
<dbReference type="SUPFAM" id="SSF53335">
    <property type="entry name" value="S-adenosyl-L-methionine-dependent methyltransferases"/>
    <property type="match status" value="1"/>
</dbReference>
<evidence type="ECO:0000256" key="1">
    <source>
        <dbReference type="ARBA" id="ARBA00022603"/>
    </source>
</evidence>
<evidence type="ECO:0000259" key="5">
    <source>
        <dbReference type="Pfam" id="PF08100"/>
    </source>
</evidence>
<dbReference type="GO" id="GO:0046983">
    <property type="term" value="F:protein dimerization activity"/>
    <property type="evidence" value="ECO:0007669"/>
    <property type="project" value="InterPro"/>
</dbReference>
<dbReference type="InterPro" id="IPR036390">
    <property type="entry name" value="WH_DNA-bd_sf"/>
</dbReference>
<protein>
    <submittedName>
        <fullName evidence="6">S-adenosyl-L-methionine-dependent methyltransferase</fullName>
    </submittedName>
</protein>
<keyword evidence="7" id="KW-1185">Reference proteome</keyword>
<dbReference type="InParanoid" id="A0A0H2R2R8"/>
<dbReference type="Gene3D" id="3.40.50.150">
    <property type="entry name" value="Vaccinia Virus protein VP39"/>
    <property type="match status" value="1"/>
</dbReference>
<dbReference type="AlphaFoldDB" id="A0A0H2R2R8"/>
<keyword evidence="1 6" id="KW-0489">Methyltransferase</keyword>
<evidence type="ECO:0000313" key="6">
    <source>
        <dbReference type="EMBL" id="KLO06094.1"/>
    </source>
</evidence>
<feature type="domain" description="O-methyltransferase C-terminal" evidence="4">
    <location>
        <begin position="241"/>
        <end position="383"/>
    </location>
</feature>
<dbReference type="Gene3D" id="1.10.10.10">
    <property type="entry name" value="Winged helix-like DNA-binding domain superfamily/Winged helix DNA-binding domain"/>
    <property type="match status" value="1"/>
</dbReference>
<reference evidence="6 7" key="1">
    <citation type="submission" date="2015-04" db="EMBL/GenBank/DDBJ databases">
        <title>Complete genome sequence of Schizopora paradoxa KUC8140, a cosmopolitan wood degrader in East Asia.</title>
        <authorList>
            <consortium name="DOE Joint Genome Institute"/>
            <person name="Min B."/>
            <person name="Park H."/>
            <person name="Jang Y."/>
            <person name="Kim J.-J."/>
            <person name="Kim K.H."/>
            <person name="Pangilinan J."/>
            <person name="Lipzen A."/>
            <person name="Riley R."/>
            <person name="Grigoriev I.V."/>
            <person name="Spatafora J.W."/>
            <person name="Choi I.-G."/>
        </authorList>
    </citation>
    <scope>NUCLEOTIDE SEQUENCE [LARGE SCALE GENOMIC DNA]</scope>
    <source>
        <strain evidence="6 7">KUC8140</strain>
    </source>
</reference>
<dbReference type="EMBL" id="KQ086237">
    <property type="protein sequence ID" value="KLO06094.1"/>
    <property type="molecule type" value="Genomic_DNA"/>
</dbReference>
<name>A0A0H2R2R8_9AGAM</name>
<dbReference type="OrthoDB" id="2410195at2759"/>
<keyword evidence="3" id="KW-0949">S-adenosyl-L-methionine</keyword>
<evidence type="ECO:0000256" key="2">
    <source>
        <dbReference type="ARBA" id="ARBA00022679"/>
    </source>
</evidence>